<keyword evidence="1" id="KW-1133">Transmembrane helix</keyword>
<feature type="transmembrane region" description="Helical" evidence="1">
    <location>
        <begin position="139"/>
        <end position="164"/>
    </location>
</feature>
<sequence length="339" mass="40242">MQIRTSNLLYFIMVLGATILAIKIMPYSNDHQAYLDLYKFTIHDSSYERMEVGFKFFFVFFKSIDFSFEFLWFLIAFISLLLKFHVLKSYYSEISILLWLYFLYCISLLALHEGTQIRAAIAIAIGMVGFRCKNKRLGICLLLFSVIFHYSVILFIVLYILNVVAKPYKFTWLIVVVAISTIMPLLLQQYSNVLESINPLFTLYLQNSDNTEINKFSFTLIFAIIFFIVNFFLGRRLSYYNTNNDFIFKQYNLFSFLYLSSFILLSALSFSPVISIRLYELLSLTPFIIIALLYTKEFQNIFRSDLRLFYFRRTLFSVLWLISVHRFIAYYYINPIINF</sequence>
<protein>
    <submittedName>
        <fullName evidence="2">Predicted O-antigen polymerase</fullName>
    </submittedName>
</protein>
<feature type="transmembrane region" description="Helical" evidence="1">
    <location>
        <begin position="7"/>
        <end position="25"/>
    </location>
</feature>
<evidence type="ECO:0000256" key="1">
    <source>
        <dbReference type="SAM" id="Phobius"/>
    </source>
</evidence>
<accession>A0A5A4U6P1</accession>
<dbReference type="InterPro" id="IPR049458">
    <property type="entry name" value="EpsG-like"/>
</dbReference>
<dbReference type="RefSeq" id="WP_137650036.1">
    <property type="nucleotide sequence ID" value="NZ_CP117556.1"/>
</dbReference>
<feature type="transmembrane region" description="Helical" evidence="1">
    <location>
        <begin position="278"/>
        <end position="295"/>
    </location>
</feature>
<feature type="transmembrane region" description="Helical" evidence="1">
    <location>
        <begin position="170"/>
        <end position="187"/>
    </location>
</feature>
<dbReference type="Pfam" id="PF14897">
    <property type="entry name" value="EpsG"/>
    <property type="match status" value="1"/>
</dbReference>
<proteinExistence type="predicted"/>
<reference evidence="2" key="1">
    <citation type="submission" date="2019-07" db="EMBL/GenBank/DDBJ databases">
        <title>Overview of O-antigen diversity of Escherichia albertii, an emerging enteropathogen; genetic structure, serology, and development of O-genotyping method.</title>
        <authorList>
            <person name="Ooka T."/>
            <person name="Seto K."/>
            <person name="Ogura Y."/>
            <person name="Iguchi A."/>
            <person name="Imura N."/>
            <person name="Honda M."/>
            <person name="Etoh Y."/>
            <person name="Ikeda T."/>
            <person name="Sugitani W."/>
            <person name="Konno T."/>
            <person name="Kawano K."/>
            <person name="Kudo Y."/>
            <person name="Murakami K."/>
            <person name="Hayashi T."/>
            <person name="Nishi J."/>
        </authorList>
    </citation>
    <scope>NUCLEOTIDE SEQUENCE</scope>
    <source>
        <strain evidence="2">ZAC44-3</strain>
    </source>
</reference>
<feature type="transmembrane region" description="Helical" evidence="1">
    <location>
        <begin position="253"/>
        <end position="271"/>
    </location>
</feature>
<gene>
    <name evidence="2" type="primary">wzy</name>
</gene>
<feature type="transmembrane region" description="Helical" evidence="1">
    <location>
        <begin position="56"/>
        <end position="82"/>
    </location>
</feature>
<feature type="transmembrane region" description="Helical" evidence="1">
    <location>
        <begin position="315"/>
        <end position="333"/>
    </location>
</feature>
<name>A0A5A4U6P1_ESCAL</name>
<organism evidence="2">
    <name type="scientific">Escherichia albertii</name>
    <dbReference type="NCBI Taxonomy" id="208962"/>
    <lineage>
        <taxon>Bacteria</taxon>
        <taxon>Pseudomonadati</taxon>
        <taxon>Pseudomonadota</taxon>
        <taxon>Gammaproteobacteria</taxon>
        <taxon>Enterobacterales</taxon>
        <taxon>Enterobacteriaceae</taxon>
        <taxon>Escherichia</taxon>
    </lineage>
</organism>
<dbReference type="EMBL" id="LC494337">
    <property type="protein sequence ID" value="BBM62806.1"/>
    <property type="molecule type" value="Genomic_DNA"/>
</dbReference>
<keyword evidence="1" id="KW-0812">Transmembrane</keyword>
<dbReference type="AlphaFoldDB" id="A0A5A4U6P1"/>
<feature type="transmembrane region" description="Helical" evidence="1">
    <location>
        <begin position="94"/>
        <end position="111"/>
    </location>
</feature>
<evidence type="ECO:0000313" key="2">
    <source>
        <dbReference type="EMBL" id="BBM62806.1"/>
    </source>
</evidence>
<feature type="transmembrane region" description="Helical" evidence="1">
    <location>
        <begin position="216"/>
        <end position="233"/>
    </location>
</feature>
<keyword evidence="1" id="KW-0472">Membrane</keyword>